<dbReference type="Gene3D" id="1.10.10.60">
    <property type="entry name" value="Homeodomain-like"/>
    <property type="match status" value="1"/>
</dbReference>
<dbReference type="EC" id="2.7.13.3" evidence="2"/>
<dbReference type="SMART" id="SM00448">
    <property type="entry name" value="REC"/>
    <property type="match status" value="1"/>
</dbReference>
<dbReference type="InterPro" id="IPR011044">
    <property type="entry name" value="Quino_amine_DH_bsu"/>
</dbReference>
<evidence type="ECO:0000259" key="13">
    <source>
        <dbReference type="PROSITE" id="PS01124"/>
    </source>
</evidence>
<dbReference type="SUPFAM" id="SSF50969">
    <property type="entry name" value="YVTN repeat-like/Quinoprotein amine dehydrogenase"/>
    <property type="match status" value="1"/>
</dbReference>
<dbReference type="InterPro" id="IPR009057">
    <property type="entry name" value="Homeodomain-like_sf"/>
</dbReference>
<organism evidence="16 17">
    <name type="scientific">Bacteroides fragilis</name>
    <dbReference type="NCBI Taxonomy" id="817"/>
    <lineage>
        <taxon>Bacteria</taxon>
        <taxon>Pseudomonadati</taxon>
        <taxon>Bacteroidota</taxon>
        <taxon>Bacteroidia</taxon>
        <taxon>Bacteroidales</taxon>
        <taxon>Bacteroidaceae</taxon>
        <taxon>Bacteroides</taxon>
    </lineage>
</organism>
<dbReference type="SMART" id="SM00388">
    <property type="entry name" value="HisKA"/>
    <property type="match status" value="1"/>
</dbReference>
<dbReference type="GO" id="GO:0000155">
    <property type="term" value="F:phosphorelay sensor kinase activity"/>
    <property type="evidence" value="ECO:0007669"/>
    <property type="project" value="InterPro"/>
</dbReference>
<dbReference type="InterPro" id="IPR018062">
    <property type="entry name" value="HTH_AraC-typ_CS"/>
</dbReference>
<dbReference type="SUPFAM" id="SSF55874">
    <property type="entry name" value="ATPase domain of HSP90 chaperone/DNA topoisomerase II/histidine kinase"/>
    <property type="match status" value="1"/>
</dbReference>
<evidence type="ECO:0000256" key="6">
    <source>
        <dbReference type="ARBA" id="ARBA00022777"/>
    </source>
</evidence>
<gene>
    <name evidence="16" type="ORF">NXX45_05590</name>
</gene>
<evidence type="ECO:0000256" key="12">
    <source>
        <dbReference type="PROSITE-ProRule" id="PRU00169"/>
    </source>
</evidence>
<dbReference type="PANTHER" id="PTHR43547:SF2">
    <property type="entry name" value="HYBRID SIGNAL TRANSDUCTION HISTIDINE KINASE C"/>
    <property type="match status" value="1"/>
</dbReference>
<dbReference type="FunFam" id="2.60.40.10:FF:000791">
    <property type="entry name" value="Two-component system sensor histidine kinase/response regulator"/>
    <property type="match status" value="1"/>
</dbReference>
<proteinExistence type="predicted"/>
<keyword evidence="5" id="KW-0547">Nucleotide-binding</keyword>
<dbReference type="PROSITE" id="PS01124">
    <property type="entry name" value="HTH_ARAC_FAMILY_2"/>
    <property type="match status" value="1"/>
</dbReference>
<dbReference type="PRINTS" id="PR00344">
    <property type="entry name" value="BCTRLSENSOR"/>
</dbReference>
<dbReference type="FunFam" id="3.30.565.10:FF:000037">
    <property type="entry name" value="Hybrid sensor histidine kinase/response regulator"/>
    <property type="match status" value="1"/>
</dbReference>
<dbReference type="GO" id="GO:0005524">
    <property type="term" value="F:ATP binding"/>
    <property type="evidence" value="ECO:0007669"/>
    <property type="project" value="UniProtKB-KW"/>
</dbReference>
<evidence type="ECO:0000259" key="15">
    <source>
        <dbReference type="PROSITE" id="PS50110"/>
    </source>
</evidence>
<protein>
    <recommendedName>
        <fullName evidence="2">histidine kinase</fullName>
        <ecNumber evidence="2">2.7.13.3</ecNumber>
    </recommendedName>
</protein>
<dbReference type="Gene3D" id="3.40.50.2300">
    <property type="match status" value="1"/>
</dbReference>
<dbReference type="SUPFAM" id="SSF46689">
    <property type="entry name" value="Homeodomain-like"/>
    <property type="match status" value="1"/>
</dbReference>
<dbReference type="InterPro" id="IPR011123">
    <property type="entry name" value="Y_Y_Y"/>
</dbReference>
<dbReference type="Pfam" id="PF12833">
    <property type="entry name" value="HTH_18"/>
    <property type="match status" value="1"/>
</dbReference>
<dbReference type="InterPro" id="IPR003594">
    <property type="entry name" value="HATPase_dom"/>
</dbReference>
<evidence type="ECO:0000256" key="10">
    <source>
        <dbReference type="ARBA" id="ARBA00023125"/>
    </source>
</evidence>
<dbReference type="RefSeq" id="WP_008658184.1">
    <property type="nucleotide sequence ID" value="NZ_CABKOU010000002.1"/>
</dbReference>
<dbReference type="InterPro" id="IPR036097">
    <property type="entry name" value="HisK_dim/P_sf"/>
</dbReference>
<evidence type="ECO:0000256" key="3">
    <source>
        <dbReference type="ARBA" id="ARBA00022553"/>
    </source>
</evidence>
<keyword evidence="3 12" id="KW-0597">Phosphoprotein</keyword>
<evidence type="ECO:0000256" key="1">
    <source>
        <dbReference type="ARBA" id="ARBA00000085"/>
    </source>
</evidence>
<evidence type="ECO:0000256" key="8">
    <source>
        <dbReference type="ARBA" id="ARBA00023012"/>
    </source>
</evidence>
<dbReference type="Pfam" id="PF00072">
    <property type="entry name" value="Response_reg"/>
    <property type="match status" value="1"/>
</dbReference>
<dbReference type="SMART" id="SM00342">
    <property type="entry name" value="HTH_ARAC"/>
    <property type="match status" value="1"/>
</dbReference>
<evidence type="ECO:0000256" key="4">
    <source>
        <dbReference type="ARBA" id="ARBA00022679"/>
    </source>
</evidence>
<dbReference type="GO" id="GO:0003700">
    <property type="term" value="F:DNA-binding transcription factor activity"/>
    <property type="evidence" value="ECO:0007669"/>
    <property type="project" value="InterPro"/>
</dbReference>
<keyword evidence="7" id="KW-0067">ATP-binding</keyword>
<feature type="domain" description="Response regulatory" evidence="15">
    <location>
        <begin position="1092"/>
        <end position="1207"/>
    </location>
</feature>
<reference evidence="16" key="1">
    <citation type="submission" date="2022-08" db="EMBL/GenBank/DDBJ databases">
        <title>Genome Sequencing of Bacteroides fragilis Group Isolates with Nanopore Technology.</title>
        <authorList>
            <person name="Tisza M.J."/>
            <person name="Smith D."/>
            <person name="Dekker J.P."/>
        </authorList>
    </citation>
    <scope>NUCLEOTIDE SEQUENCE</scope>
    <source>
        <strain evidence="16">BFG-70</strain>
    </source>
</reference>
<dbReference type="PANTHER" id="PTHR43547">
    <property type="entry name" value="TWO-COMPONENT HISTIDINE KINASE"/>
    <property type="match status" value="1"/>
</dbReference>
<keyword evidence="11" id="KW-0804">Transcription</keyword>
<dbReference type="InterPro" id="IPR011110">
    <property type="entry name" value="Reg_prop"/>
</dbReference>
<keyword evidence="10" id="KW-0238">DNA-binding</keyword>
<feature type="domain" description="Histidine kinase" evidence="14">
    <location>
        <begin position="834"/>
        <end position="1054"/>
    </location>
</feature>
<keyword evidence="8" id="KW-0902">Two-component regulatory system</keyword>
<dbReference type="CDD" id="cd00075">
    <property type="entry name" value="HATPase"/>
    <property type="match status" value="1"/>
</dbReference>
<feature type="modified residue" description="4-aspartylphosphate" evidence="12">
    <location>
        <position position="1140"/>
    </location>
</feature>
<dbReference type="SUPFAM" id="SSF63829">
    <property type="entry name" value="Calcium-dependent phosphotriesterase"/>
    <property type="match status" value="1"/>
</dbReference>
<evidence type="ECO:0000256" key="7">
    <source>
        <dbReference type="ARBA" id="ARBA00022840"/>
    </source>
</evidence>
<evidence type="ECO:0000313" key="16">
    <source>
        <dbReference type="EMBL" id="UVR57527.1"/>
    </source>
</evidence>
<dbReference type="CDD" id="cd17574">
    <property type="entry name" value="REC_OmpR"/>
    <property type="match status" value="1"/>
</dbReference>
<dbReference type="Pfam" id="PF02518">
    <property type="entry name" value="HATPase_c"/>
    <property type="match status" value="1"/>
</dbReference>
<dbReference type="InterPro" id="IPR003661">
    <property type="entry name" value="HisK_dim/P_dom"/>
</dbReference>
<dbReference type="InterPro" id="IPR011006">
    <property type="entry name" value="CheY-like_superfamily"/>
</dbReference>
<dbReference type="InterPro" id="IPR013783">
    <property type="entry name" value="Ig-like_fold"/>
</dbReference>
<keyword evidence="4" id="KW-0808">Transferase</keyword>
<comment type="catalytic activity">
    <reaction evidence="1">
        <text>ATP + protein L-histidine = ADP + protein N-phospho-L-histidine.</text>
        <dbReference type="EC" id="2.7.13.3"/>
    </reaction>
</comment>
<feature type="domain" description="HTH araC/xylS-type" evidence="13">
    <location>
        <begin position="1240"/>
        <end position="1339"/>
    </location>
</feature>
<dbReference type="Gene3D" id="2.60.40.10">
    <property type="entry name" value="Immunoglobulins"/>
    <property type="match status" value="1"/>
</dbReference>
<evidence type="ECO:0000256" key="2">
    <source>
        <dbReference type="ARBA" id="ARBA00012438"/>
    </source>
</evidence>
<dbReference type="InterPro" id="IPR015943">
    <property type="entry name" value="WD40/YVTN_repeat-like_dom_sf"/>
</dbReference>
<dbReference type="Gene3D" id="1.10.287.130">
    <property type="match status" value="1"/>
</dbReference>
<dbReference type="CDD" id="cd00082">
    <property type="entry name" value="HisKA"/>
    <property type="match status" value="1"/>
</dbReference>
<evidence type="ECO:0000313" key="17">
    <source>
        <dbReference type="Proteomes" id="UP001060330"/>
    </source>
</evidence>
<dbReference type="Gene3D" id="2.130.10.10">
    <property type="entry name" value="YVTN repeat-like/Quinoprotein amine dehydrogenase"/>
    <property type="match status" value="2"/>
</dbReference>
<dbReference type="EMBL" id="CP103216">
    <property type="protein sequence ID" value="UVR57527.1"/>
    <property type="molecule type" value="Genomic_DNA"/>
</dbReference>
<dbReference type="PROSITE" id="PS00041">
    <property type="entry name" value="HTH_ARAC_FAMILY_1"/>
    <property type="match status" value="1"/>
</dbReference>
<dbReference type="Proteomes" id="UP001060330">
    <property type="component" value="Chromosome"/>
</dbReference>
<dbReference type="SUPFAM" id="SSF52172">
    <property type="entry name" value="CheY-like"/>
    <property type="match status" value="1"/>
</dbReference>
<dbReference type="InterPro" id="IPR004358">
    <property type="entry name" value="Sig_transdc_His_kin-like_C"/>
</dbReference>
<keyword evidence="6" id="KW-0418">Kinase</keyword>
<dbReference type="Pfam" id="PF07495">
    <property type="entry name" value="Y_Y_Y"/>
    <property type="match status" value="1"/>
</dbReference>
<dbReference type="InterPro" id="IPR001789">
    <property type="entry name" value="Sig_transdc_resp-reg_receiver"/>
</dbReference>
<evidence type="ECO:0000256" key="11">
    <source>
        <dbReference type="ARBA" id="ARBA00023163"/>
    </source>
</evidence>
<dbReference type="InterPro" id="IPR005467">
    <property type="entry name" value="His_kinase_dom"/>
</dbReference>
<dbReference type="InterPro" id="IPR018060">
    <property type="entry name" value="HTH_AraC"/>
</dbReference>
<dbReference type="GO" id="GO:0043565">
    <property type="term" value="F:sequence-specific DNA binding"/>
    <property type="evidence" value="ECO:0007669"/>
    <property type="project" value="InterPro"/>
</dbReference>
<sequence>MKVIKTQLPLILIFIIANNLFAINPINTNFHTLTTSDGLADNTIYCIYKDKKGFMWFGTNNGLSKYDNYQFKNYTIGNKFSIPVTKIEKSQAEDLYLLTNDWLTYFNCRNESFVQFHPSIKDQHCQITDFTLSTDSSLWACDKRSLLKLKTILKREKKDIQIQYIHTFPLEDSERFMKLCLSENRKALYLVTNHGRIFQFDTNSKKIVNYAQLPILKAEFGASSMSYQNGKVWISSMVYGIFICDPSLQQIDNLVNQPNAKILSHNDVYNITAISHDLYLAVTWYGYTTIHTSSKNPKTWTTDIYTHMPAWDTQDIETRMISSYFDPNGILWIGTHGGGIIISDRRWDIIKRYQQNCDNETNSIITDSSDRIYLATYHKGIMRSTKSFCPSDSTLQFVTIPIPQLEPTYFCAVRDKNGLLWFGNKNGRLLCYNTSNDTYTIHPLKTHTPIYSLLFDSQGRFWVGTGEGLLLFNQDTYATELVPLNQTINQILDIDEDKDGNIWVATSLGVVKIRKKETKWDIQKYEFITATNTAQAILVATDGQIYVGFKNGLGIIQPNQHASNQFLTTNEGLSSNWINCFVEDQYGNIWIGSNSGITRYDPFQQLYYNYDISKSNKSVSLFKDFIFWGGSKHLVYFSPQQAIATLDAFCKSPVFITNIEVDNQPVKIGKAINGQVILKEAITYTDQITLSHTNRNFSLSFTNLAYSNNRLEYNYRLYPYQTQWIACSDKERISYANLSSGIYTFQVKSINEKSSDKITALQIVILPHWSETWIFRSSILLFCIAIAYYFIRKFKKQQQRKEHMIHLQHELFVANMMREQEQKSKIEKETFFTQVAHELRTPLTLILAPLTEVIQNIKPAEAIYAKLVLIYKSAQSLHTLVSHLLQVQKIGAQMVKLKLAEVNILELIKRTATPFQELAQTQNIHFSLNLCYEQTTLYIDENKIESAIRNLLSNAFKYTPEQGTIMLSVYHEEKDEKAYCAIQVSDNGAGISLQDQEHIFEPFTTGNNKPNLSTAVGIGLYIVKHTISLHHGMVCLDSKENEGSKFILYIPEGNTHFINDESETDTRPSVPTTYKTIIPPTPKKSVSMTTLSVLVVEDNEDINNYITSLLDDKYRIYQASNGEEGIKIAKEILPSLIISDIMMPIKDGFEFSQEIRSNLSTAHIPIIFLTAKAEDIDIIHATHIGIDDYLTKPFNSEILKAKVDNLISQRKQLKKIYSKLLTLKVPLAEEEQDPHNQFMQQVINIIEANLTNESFNVKYLASSLNMSQPTLYRRIKENSQQSIIELIRNVRISKAASLLLLKKYSVQEIAEMVGYNDYDTFRKCFIKQFNISPSKYIKESQNNIQ</sequence>
<dbReference type="InterPro" id="IPR036890">
    <property type="entry name" value="HATPase_C_sf"/>
</dbReference>
<dbReference type="Gene3D" id="3.30.565.10">
    <property type="entry name" value="Histidine kinase-like ATPase, C-terminal domain"/>
    <property type="match status" value="1"/>
</dbReference>
<dbReference type="SUPFAM" id="SSF47384">
    <property type="entry name" value="Homodimeric domain of signal transducing histidine kinase"/>
    <property type="match status" value="1"/>
</dbReference>
<evidence type="ECO:0000259" key="14">
    <source>
        <dbReference type="PROSITE" id="PS50109"/>
    </source>
</evidence>
<dbReference type="PROSITE" id="PS50109">
    <property type="entry name" value="HIS_KIN"/>
    <property type="match status" value="1"/>
</dbReference>
<evidence type="ECO:0000256" key="5">
    <source>
        <dbReference type="ARBA" id="ARBA00022741"/>
    </source>
</evidence>
<accession>A0AAQ2NI23</accession>
<dbReference type="PROSITE" id="PS50110">
    <property type="entry name" value="RESPONSE_REGULATORY"/>
    <property type="match status" value="1"/>
</dbReference>
<dbReference type="Pfam" id="PF07494">
    <property type="entry name" value="Reg_prop"/>
    <property type="match status" value="4"/>
</dbReference>
<keyword evidence="9" id="KW-0805">Transcription regulation</keyword>
<name>A0AAQ2NI23_BACFG</name>
<evidence type="ECO:0000256" key="9">
    <source>
        <dbReference type="ARBA" id="ARBA00023015"/>
    </source>
</evidence>
<dbReference type="Pfam" id="PF00512">
    <property type="entry name" value="HisKA"/>
    <property type="match status" value="1"/>
</dbReference>
<dbReference type="SMART" id="SM00387">
    <property type="entry name" value="HATPase_c"/>
    <property type="match status" value="1"/>
</dbReference>